<accession>A0AAV0RL51</accession>
<dbReference type="PANTHER" id="PTHR12265:SF0">
    <property type="entry name" value="EXPRESSED PROTEIN"/>
    <property type="match status" value="1"/>
</dbReference>
<dbReference type="InterPro" id="IPR029058">
    <property type="entry name" value="AB_hydrolase_fold"/>
</dbReference>
<dbReference type="Proteomes" id="UP001154282">
    <property type="component" value="Unassembled WGS sequence"/>
</dbReference>
<comment type="caution">
    <text evidence="1">The sequence shown here is derived from an EMBL/GenBank/DDBJ whole genome shotgun (WGS) entry which is preliminary data.</text>
</comment>
<keyword evidence="2" id="KW-1185">Reference proteome</keyword>
<name>A0AAV0RL51_9ROSI</name>
<reference evidence="1" key="1">
    <citation type="submission" date="2022-08" db="EMBL/GenBank/DDBJ databases">
        <authorList>
            <person name="Gutierrez-Valencia J."/>
        </authorList>
    </citation>
    <scope>NUCLEOTIDE SEQUENCE</scope>
</reference>
<dbReference type="EMBL" id="CAMGYJ010000011">
    <property type="protein sequence ID" value="CAI0558355.1"/>
    <property type="molecule type" value="Genomic_DNA"/>
</dbReference>
<dbReference type="Gene3D" id="3.40.50.1820">
    <property type="entry name" value="alpha/beta hydrolase"/>
    <property type="match status" value="1"/>
</dbReference>
<gene>
    <name evidence="1" type="ORF">LITE_LOCUS48749</name>
</gene>
<protein>
    <submittedName>
        <fullName evidence="1">Uncharacterized protein</fullName>
    </submittedName>
</protein>
<dbReference type="AlphaFoldDB" id="A0AAV0RL51"/>
<dbReference type="InterPro" id="IPR008547">
    <property type="entry name" value="DUF829_TMEM53"/>
</dbReference>
<dbReference type="PANTHER" id="PTHR12265">
    <property type="entry name" value="TRANSMEMBRANE PROTEIN 53"/>
    <property type="match status" value="1"/>
</dbReference>
<sequence>QNRDKVPEEAEGEETYIRIDNDDLVSSATGDLKKKPRILLQLPNLRIYHLPASLSESLAGVGEGGGIELRRGKIKEAEMLGFGGRYYWGRRGGVKREGIVVVFAWMSSQDRHVNSYVDLYSSLGWDSLVCHSQFLNMFFPDKAESLAFELLNELIEELKTGPCPLVLAPFSGGPKACMYKVLQILEAKSDSQLNPDDCRLVRDCLSGHIYDSCPVDFTSDLGRRFVVHPSVLKTSNPPRMLTWIASGISNSLDALFLSRFEAHRAEYWQTLYSSVNIGAPYLLFCSEKDDLAPYTVIRNFAGRLQELGGDVKLVTMNGSPHVGHYRLHPVDYKNAITELLGKAAAVYSKRIRRLEGERMGLDGTHEDINDPMSDLRKAAAGSSTNQSSRGANIAPLADHMLMQTSEEYYDQGRDVGSTMQDQRKEGLIRVRGGPPTINAHGVLGQVLFDVCVPKYVEDWDIKSSSASLSKHPYTSTRRHTTFNPMKCMRRSRL</sequence>
<dbReference type="Pfam" id="PF05705">
    <property type="entry name" value="DUF829"/>
    <property type="match status" value="2"/>
</dbReference>
<feature type="non-terminal residue" evidence="1">
    <location>
        <position position="1"/>
    </location>
</feature>
<dbReference type="SUPFAM" id="SSF53474">
    <property type="entry name" value="alpha/beta-Hydrolases"/>
    <property type="match status" value="1"/>
</dbReference>
<evidence type="ECO:0000313" key="2">
    <source>
        <dbReference type="Proteomes" id="UP001154282"/>
    </source>
</evidence>
<evidence type="ECO:0000313" key="1">
    <source>
        <dbReference type="EMBL" id="CAI0558355.1"/>
    </source>
</evidence>
<proteinExistence type="predicted"/>
<organism evidence="1 2">
    <name type="scientific">Linum tenue</name>
    <dbReference type="NCBI Taxonomy" id="586396"/>
    <lineage>
        <taxon>Eukaryota</taxon>
        <taxon>Viridiplantae</taxon>
        <taxon>Streptophyta</taxon>
        <taxon>Embryophyta</taxon>
        <taxon>Tracheophyta</taxon>
        <taxon>Spermatophyta</taxon>
        <taxon>Magnoliopsida</taxon>
        <taxon>eudicotyledons</taxon>
        <taxon>Gunneridae</taxon>
        <taxon>Pentapetalae</taxon>
        <taxon>rosids</taxon>
        <taxon>fabids</taxon>
        <taxon>Malpighiales</taxon>
        <taxon>Linaceae</taxon>
        <taxon>Linum</taxon>
    </lineage>
</organism>